<keyword evidence="3" id="KW-1185">Reference proteome</keyword>
<organism evidence="2 3">
    <name type="scientific">Catenaria anguillulae PL171</name>
    <dbReference type="NCBI Taxonomy" id="765915"/>
    <lineage>
        <taxon>Eukaryota</taxon>
        <taxon>Fungi</taxon>
        <taxon>Fungi incertae sedis</taxon>
        <taxon>Blastocladiomycota</taxon>
        <taxon>Blastocladiomycetes</taxon>
        <taxon>Blastocladiales</taxon>
        <taxon>Catenariaceae</taxon>
        <taxon>Catenaria</taxon>
    </lineage>
</organism>
<protein>
    <submittedName>
        <fullName evidence="2">Uncharacterized protein</fullName>
    </submittedName>
</protein>
<dbReference type="OrthoDB" id="5754335at2759"/>
<gene>
    <name evidence="2" type="ORF">BCR44DRAFT_1435259</name>
</gene>
<accession>A0A1Y2HMC0</accession>
<keyword evidence="1" id="KW-0472">Membrane</keyword>
<dbReference type="Proteomes" id="UP000193411">
    <property type="component" value="Unassembled WGS sequence"/>
</dbReference>
<evidence type="ECO:0000313" key="3">
    <source>
        <dbReference type="Proteomes" id="UP000193411"/>
    </source>
</evidence>
<comment type="caution">
    <text evidence="2">The sequence shown here is derived from an EMBL/GenBank/DDBJ whole genome shotgun (WGS) entry which is preliminary data.</text>
</comment>
<sequence length="192" mass="22013">MTLTSASFVYSGACIFLSPILIMLSQALLTSIKLYRRTRSLFVKTTRKWNNRTAANRTFLLWAIFDSLVNTFISMSFLVYLQHLGARSAVSMRSGMRHLILHTQITIIMECVILFGVCVNQYIQPQFDPYWATTSLIEAIRLRFLTSFFEVLHKVMSQRNDTSTSMQLKGYRQALSISTSKHRSIVASSSYQ</sequence>
<evidence type="ECO:0000256" key="1">
    <source>
        <dbReference type="SAM" id="Phobius"/>
    </source>
</evidence>
<feature type="transmembrane region" description="Helical" evidence="1">
    <location>
        <begin position="6"/>
        <end position="29"/>
    </location>
</feature>
<evidence type="ECO:0000313" key="2">
    <source>
        <dbReference type="EMBL" id="ORZ34843.1"/>
    </source>
</evidence>
<name>A0A1Y2HMC0_9FUNG</name>
<keyword evidence="1" id="KW-1133">Transmembrane helix</keyword>
<reference evidence="2 3" key="1">
    <citation type="submission" date="2016-07" db="EMBL/GenBank/DDBJ databases">
        <title>Pervasive Adenine N6-methylation of Active Genes in Fungi.</title>
        <authorList>
            <consortium name="DOE Joint Genome Institute"/>
            <person name="Mondo S.J."/>
            <person name="Dannebaum R.O."/>
            <person name="Kuo R.C."/>
            <person name="Labutti K."/>
            <person name="Haridas S."/>
            <person name="Kuo A."/>
            <person name="Salamov A."/>
            <person name="Ahrendt S.R."/>
            <person name="Lipzen A."/>
            <person name="Sullivan W."/>
            <person name="Andreopoulos W.B."/>
            <person name="Clum A."/>
            <person name="Lindquist E."/>
            <person name="Daum C."/>
            <person name="Ramamoorthy G.K."/>
            <person name="Gryganskyi A."/>
            <person name="Culley D."/>
            <person name="Magnuson J.K."/>
            <person name="James T.Y."/>
            <person name="O'Malley M.A."/>
            <person name="Stajich J.E."/>
            <person name="Spatafora J.W."/>
            <person name="Visel A."/>
            <person name="Grigoriev I.V."/>
        </authorList>
    </citation>
    <scope>NUCLEOTIDE SEQUENCE [LARGE SCALE GENOMIC DNA]</scope>
    <source>
        <strain evidence="2 3">PL171</strain>
    </source>
</reference>
<proteinExistence type="predicted"/>
<keyword evidence="1" id="KW-0812">Transmembrane</keyword>
<dbReference type="EMBL" id="MCFL01000025">
    <property type="protein sequence ID" value="ORZ34843.1"/>
    <property type="molecule type" value="Genomic_DNA"/>
</dbReference>
<feature type="transmembrane region" description="Helical" evidence="1">
    <location>
        <begin position="59"/>
        <end position="81"/>
    </location>
</feature>
<dbReference type="AlphaFoldDB" id="A0A1Y2HMC0"/>
<feature type="transmembrane region" description="Helical" evidence="1">
    <location>
        <begin position="101"/>
        <end position="123"/>
    </location>
</feature>